<dbReference type="EMBL" id="MKHE01000005">
    <property type="protein sequence ID" value="OWK14203.1"/>
    <property type="molecule type" value="Genomic_DNA"/>
</dbReference>
<dbReference type="GO" id="GO:0036126">
    <property type="term" value="C:sperm flagellum"/>
    <property type="evidence" value="ECO:0007669"/>
    <property type="project" value="TreeGrafter"/>
</dbReference>
<feature type="non-terminal residue" evidence="2">
    <location>
        <position position="283"/>
    </location>
</feature>
<organism evidence="2 3">
    <name type="scientific">Cervus elaphus hippelaphus</name>
    <name type="common">European red deer</name>
    <dbReference type="NCBI Taxonomy" id="46360"/>
    <lineage>
        <taxon>Eukaryota</taxon>
        <taxon>Metazoa</taxon>
        <taxon>Chordata</taxon>
        <taxon>Craniata</taxon>
        <taxon>Vertebrata</taxon>
        <taxon>Euteleostomi</taxon>
        <taxon>Mammalia</taxon>
        <taxon>Eutheria</taxon>
        <taxon>Laurasiatheria</taxon>
        <taxon>Artiodactyla</taxon>
        <taxon>Ruminantia</taxon>
        <taxon>Pecora</taxon>
        <taxon>Cervidae</taxon>
        <taxon>Cervinae</taxon>
        <taxon>Cervus</taxon>
    </lineage>
</organism>
<dbReference type="GO" id="GO:0030317">
    <property type="term" value="P:flagellated sperm motility"/>
    <property type="evidence" value="ECO:0007669"/>
    <property type="project" value="TreeGrafter"/>
</dbReference>
<feature type="region of interest" description="Disordered" evidence="1">
    <location>
        <begin position="176"/>
        <end position="283"/>
    </location>
</feature>
<dbReference type="OrthoDB" id="5981048at2759"/>
<feature type="non-terminal residue" evidence="2">
    <location>
        <position position="1"/>
    </location>
</feature>
<comment type="caution">
    <text evidence="2">The sequence shown here is derived from an EMBL/GenBank/DDBJ whole genome shotgun (WGS) entry which is preliminary data.</text>
</comment>
<gene>
    <name evidence="2" type="ORF">Celaphus_00001603</name>
</gene>
<evidence type="ECO:0000256" key="1">
    <source>
        <dbReference type="SAM" id="MobiDB-lite"/>
    </source>
</evidence>
<proteinExistence type="predicted"/>
<feature type="compositionally biased region" description="Basic residues" evidence="1">
    <location>
        <begin position="186"/>
        <end position="197"/>
    </location>
</feature>
<dbReference type="AlphaFoldDB" id="A0A212D7I5"/>
<reference evidence="2 3" key="1">
    <citation type="journal article" date="2018" name="Mol. Genet. Genomics">
        <title>The red deer Cervus elaphus genome CerEla1.0: sequencing, annotating, genes, and chromosomes.</title>
        <authorList>
            <person name="Bana N.A."/>
            <person name="Nyiri A."/>
            <person name="Nagy J."/>
            <person name="Frank K."/>
            <person name="Nagy T."/>
            <person name="Steger V."/>
            <person name="Schiller M."/>
            <person name="Lakatos P."/>
            <person name="Sugar L."/>
            <person name="Horn P."/>
            <person name="Barta E."/>
            <person name="Orosz L."/>
        </authorList>
    </citation>
    <scope>NUCLEOTIDE SEQUENCE [LARGE SCALE GENOMIC DNA]</scope>
    <source>
        <strain evidence="2">Hungarian</strain>
    </source>
</reference>
<evidence type="ECO:0000313" key="3">
    <source>
        <dbReference type="Proteomes" id="UP000242450"/>
    </source>
</evidence>
<accession>A0A212D7I5</accession>
<keyword evidence="3" id="KW-1185">Reference proteome</keyword>
<protein>
    <submittedName>
        <fullName evidence="2">Uncharacterized protein</fullName>
    </submittedName>
</protein>
<evidence type="ECO:0000313" key="2">
    <source>
        <dbReference type="EMBL" id="OWK14203.1"/>
    </source>
</evidence>
<dbReference type="PANTHER" id="PTHR46766">
    <property type="entry name" value="GLUTAMINE-RICH PROTEIN 2"/>
    <property type="match status" value="1"/>
</dbReference>
<feature type="compositionally biased region" description="Polar residues" evidence="1">
    <location>
        <begin position="198"/>
        <end position="223"/>
    </location>
</feature>
<sequence length="283" mass="31340">VIPVTPVGPCLPGHRSVRPYTVFELEQVRQQSRNLKLGSSGFPRGDLGPVERSVGRLRTMHSKMLLDIEKVQIHFGGSVKASSQMIHELLQAQCLSSPCYRRLPDMADYSYSSAPRPCGGSHTLTYPYRRIRLQHLSQGMYPTEEIQIAMKHDEVDILGLDGHIYKGRMETRLPDLLNKDNAGMKNKTKQPRPHGHRQQSLTDGGQLPSRPQSAQTLAANDSAPSRHRKDRPVSTEGRLSQPNPAHLPGETANLPGGLDVHRDMPPGEGLEEPTRGPRSTSAH</sequence>
<dbReference type="GO" id="GO:0030031">
    <property type="term" value="P:cell projection assembly"/>
    <property type="evidence" value="ECO:0007669"/>
    <property type="project" value="TreeGrafter"/>
</dbReference>
<dbReference type="PANTHER" id="PTHR46766:SF1">
    <property type="entry name" value="GLUTAMINE-RICH PROTEIN 2"/>
    <property type="match status" value="1"/>
</dbReference>
<name>A0A212D7I5_CEREH</name>
<dbReference type="Proteomes" id="UP000242450">
    <property type="component" value="Chromosome 5"/>
</dbReference>